<accession>A0A2A9CPG9</accession>
<name>A0A2A9CPG9_9ACTN</name>
<sequence>MSDQPQRLGALLGSFDSLSSEQREAIVTYLREAWIAQTGSAPGGFSVDLESLQRVFSPEVTPKSIRAAAQSLIAVPRERPNIPAELYLPVTSRAGFVTPEGRLLLELGDDREVTHLLDLTLRLVRFYGSTHRKVVARAVSIGGDLRPQTLGFYYFLLLNGCLGESHALMVPKDRRDERELATAVMRVAEAFSTSIGGSPVATRERTRLTSNWIVTEAHRQSMGAVRLEDIQGTTRCFVVESRRGQLLGMISASLAKRRAVDLTRVRLAAETAQSTYSDILPRLKSWGLTWERSVRDHDLGLELETAYVKSLQVPK</sequence>
<organism evidence="1 2">
    <name type="scientific">Propionicimonas paludicola</name>
    <dbReference type="NCBI Taxonomy" id="185243"/>
    <lineage>
        <taxon>Bacteria</taxon>
        <taxon>Bacillati</taxon>
        <taxon>Actinomycetota</taxon>
        <taxon>Actinomycetes</taxon>
        <taxon>Propionibacteriales</taxon>
        <taxon>Nocardioidaceae</taxon>
        <taxon>Propionicimonas</taxon>
    </lineage>
</organism>
<comment type="caution">
    <text evidence="1">The sequence shown here is derived from an EMBL/GenBank/DDBJ whole genome shotgun (WGS) entry which is preliminary data.</text>
</comment>
<reference evidence="1 2" key="1">
    <citation type="submission" date="2017-10" db="EMBL/GenBank/DDBJ databases">
        <title>Sequencing the genomes of 1000 actinobacteria strains.</title>
        <authorList>
            <person name="Klenk H.-P."/>
        </authorList>
    </citation>
    <scope>NUCLEOTIDE SEQUENCE [LARGE SCALE GENOMIC DNA]</scope>
    <source>
        <strain evidence="1 2">DSM 15597</strain>
    </source>
</reference>
<dbReference type="EMBL" id="PDJC01000001">
    <property type="protein sequence ID" value="PFG16046.1"/>
    <property type="molecule type" value="Genomic_DNA"/>
</dbReference>
<protein>
    <submittedName>
        <fullName evidence="1">Uncharacterized protein</fullName>
    </submittedName>
</protein>
<proteinExistence type="predicted"/>
<keyword evidence="2" id="KW-1185">Reference proteome</keyword>
<dbReference type="RefSeq" id="WP_143483535.1">
    <property type="nucleotide sequence ID" value="NZ_PDJC01000001.1"/>
</dbReference>
<evidence type="ECO:0000313" key="2">
    <source>
        <dbReference type="Proteomes" id="UP000226079"/>
    </source>
</evidence>
<dbReference type="AlphaFoldDB" id="A0A2A9CPG9"/>
<evidence type="ECO:0000313" key="1">
    <source>
        <dbReference type="EMBL" id="PFG16046.1"/>
    </source>
</evidence>
<dbReference type="Proteomes" id="UP000226079">
    <property type="component" value="Unassembled WGS sequence"/>
</dbReference>
<gene>
    <name evidence="1" type="ORF">ATK74_0574</name>
</gene>